<dbReference type="PATRIC" id="fig|991778.3.peg.3317"/>
<evidence type="ECO:0000313" key="1">
    <source>
        <dbReference type="EMBL" id="EGF26907.1"/>
    </source>
</evidence>
<proteinExistence type="predicted"/>
<dbReference type="AlphaFoldDB" id="F2ATS3"/>
<sequence>MLLRIPPTSRRLALIGLACLGTQSVLVPQSIGNAKEQSVLEQADDASGETYSLKHSLQPGQTLRYEVTHVAKTKTRINGSEEIANVHTKSNRAWTVAEADDSEMTFDHSIESVAMTQQSGDADEVQWDSTTGEEPPKIFSVVASQIGTPLATVTINKQGQEVRREDHAGSKSSLGMGTLALALPDKPVKIGESWAVPSEIQARTEDGFVKQIKIRQLYTLKKVKAGVATLSVKSETLTPIEEESLRAQVIQQLSNGTLRFDVDNGYLLSKELIWDESVVGFQGPGSMMEYRAKMTEELLPEDSSTSVASKKKKSQR</sequence>
<protein>
    <submittedName>
        <fullName evidence="1">Uncharacterized protein</fullName>
    </submittedName>
</protein>
<dbReference type="Proteomes" id="UP000006222">
    <property type="component" value="Unassembled WGS sequence"/>
</dbReference>
<accession>F2ATS3</accession>
<comment type="caution">
    <text evidence="1">The sequence shown here is derived from an EMBL/GenBank/DDBJ whole genome shotgun (WGS) entry which is preliminary data.</text>
</comment>
<evidence type="ECO:0000313" key="2">
    <source>
        <dbReference type="Proteomes" id="UP000006222"/>
    </source>
</evidence>
<dbReference type="EMBL" id="AFAR01000168">
    <property type="protein sequence ID" value="EGF26907.1"/>
    <property type="molecule type" value="Genomic_DNA"/>
</dbReference>
<reference evidence="1 2" key="1">
    <citation type="journal article" date="2013" name="Mar. Genomics">
        <title>Expression of sulfatases in Rhodopirellula baltica and the diversity of sulfatases in the genus Rhodopirellula.</title>
        <authorList>
            <person name="Wegner C.E."/>
            <person name="Richter-Heitmann T."/>
            <person name="Klindworth A."/>
            <person name="Klockow C."/>
            <person name="Richter M."/>
            <person name="Achstetter T."/>
            <person name="Glockner F.O."/>
            <person name="Harder J."/>
        </authorList>
    </citation>
    <scope>NUCLEOTIDE SEQUENCE [LARGE SCALE GENOMIC DNA]</scope>
    <source>
        <strain evidence="1 2">WH47</strain>
    </source>
</reference>
<gene>
    <name evidence="1" type="ORF">RBWH47_03946</name>
</gene>
<name>F2ATS3_RHOBT</name>
<dbReference type="RefSeq" id="WP_007327034.1">
    <property type="nucleotide sequence ID" value="NZ_AFAR01000168.1"/>
</dbReference>
<organism evidence="1 2">
    <name type="scientific">Rhodopirellula baltica WH47</name>
    <dbReference type="NCBI Taxonomy" id="991778"/>
    <lineage>
        <taxon>Bacteria</taxon>
        <taxon>Pseudomonadati</taxon>
        <taxon>Planctomycetota</taxon>
        <taxon>Planctomycetia</taxon>
        <taxon>Pirellulales</taxon>
        <taxon>Pirellulaceae</taxon>
        <taxon>Rhodopirellula</taxon>
    </lineage>
</organism>
<dbReference type="InterPro" id="IPR046230">
    <property type="entry name" value="DUF6263"/>
</dbReference>
<dbReference type="Pfam" id="PF19777">
    <property type="entry name" value="DUF6263"/>
    <property type="match status" value="1"/>
</dbReference>